<comment type="caution">
    <text evidence="2">The sequence shown here is derived from an EMBL/GenBank/DDBJ whole genome shotgun (WGS) entry which is preliminary data.</text>
</comment>
<dbReference type="Proteomes" id="UP001329430">
    <property type="component" value="Chromosome 8"/>
</dbReference>
<proteinExistence type="predicted"/>
<accession>A0AAN7UZI2</accession>
<keyword evidence="3" id="KW-1185">Reference proteome</keyword>
<keyword evidence="1" id="KW-0175">Coiled coil</keyword>
<sequence length="61" mass="7495">MELADLKTRRLQQEIEIENLENLALRQRFQDILDRLLQEQLEKEQEQCDLQQLLKQENLQM</sequence>
<protein>
    <submittedName>
        <fullName evidence="2">Uncharacterized protein</fullName>
    </submittedName>
</protein>
<name>A0AAN7UZI2_9COLE</name>
<reference evidence="2 3" key="1">
    <citation type="journal article" date="2024" name="Insects">
        <title>An Improved Chromosome-Level Genome Assembly of the Firefly Pyrocoelia pectoralis.</title>
        <authorList>
            <person name="Fu X."/>
            <person name="Meyer-Rochow V.B."/>
            <person name="Ballantyne L."/>
            <person name="Zhu X."/>
        </authorList>
    </citation>
    <scope>NUCLEOTIDE SEQUENCE [LARGE SCALE GENOMIC DNA]</scope>
    <source>
        <strain evidence="2">XCY_ONT2</strain>
    </source>
</reference>
<evidence type="ECO:0000256" key="1">
    <source>
        <dbReference type="SAM" id="Coils"/>
    </source>
</evidence>
<evidence type="ECO:0000313" key="2">
    <source>
        <dbReference type="EMBL" id="KAK5639985.1"/>
    </source>
</evidence>
<feature type="coiled-coil region" evidence="1">
    <location>
        <begin position="3"/>
        <end position="56"/>
    </location>
</feature>
<evidence type="ECO:0000313" key="3">
    <source>
        <dbReference type="Proteomes" id="UP001329430"/>
    </source>
</evidence>
<gene>
    <name evidence="2" type="ORF">RI129_010796</name>
</gene>
<organism evidence="2 3">
    <name type="scientific">Pyrocoelia pectoralis</name>
    <dbReference type="NCBI Taxonomy" id="417401"/>
    <lineage>
        <taxon>Eukaryota</taxon>
        <taxon>Metazoa</taxon>
        <taxon>Ecdysozoa</taxon>
        <taxon>Arthropoda</taxon>
        <taxon>Hexapoda</taxon>
        <taxon>Insecta</taxon>
        <taxon>Pterygota</taxon>
        <taxon>Neoptera</taxon>
        <taxon>Endopterygota</taxon>
        <taxon>Coleoptera</taxon>
        <taxon>Polyphaga</taxon>
        <taxon>Elateriformia</taxon>
        <taxon>Elateroidea</taxon>
        <taxon>Lampyridae</taxon>
        <taxon>Lampyrinae</taxon>
        <taxon>Pyrocoelia</taxon>
    </lineage>
</organism>
<dbReference type="EMBL" id="JAVRBK010000008">
    <property type="protein sequence ID" value="KAK5639985.1"/>
    <property type="molecule type" value="Genomic_DNA"/>
</dbReference>
<dbReference type="AlphaFoldDB" id="A0AAN7UZI2"/>